<name>A0AA47NUP7_MERPO</name>
<dbReference type="PANTHER" id="PTHR33053">
    <property type="entry name" value="PROTEIN, PUTATIVE-RELATED"/>
    <property type="match status" value="1"/>
</dbReference>
<evidence type="ECO:0008006" key="3">
    <source>
        <dbReference type="Google" id="ProtNLM"/>
    </source>
</evidence>
<evidence type="ECO:0000313" key="1">
    <source>
        <dbReference type="EMBL" id="KAK0139276.1"/>
    </source>
</evidence>
<organism evidence="1 2">
    <name type="scientific">Merluccius polli</name>
    <name type="common">Benguela hake</name>
    <name type="synonym">Merluccius cadenati</name>
    <dbReference type="NCBI Taxonomy" id="89951"/>
    <lineage>
        <taxon>Eukaryota</taxon>
        <taxon>Metazoa</taxon>
        <taxon>Chordata</taxon>
        <taxon>Craniata</taxon>
        <taxon>Vertebrata</taxon>
        <taxon>Euteleostomi</taxon>
        <taxon>Actinopterygii</taxon>
        <taxon>Neopterygii</taxon>
        <taxon>Teleostei</taxon>
        <taxon>Neoteleostei</taxon>
        <taxon>Acanthomorphata</taxon>
        <taxon>Zeiogadaria</taxon>
        <taxon>Gadariae</taxon>
        <taxon>Gadiformes</taxon>
        <taxon>Gadoidei</taxon>
        <taxon>Merlucciidae</taxon>
        <taxon>Merluccius</taxon>
    </lineage>
</organism>
<dbReference type="PANTHER" id="PTHR33053:SF26">
    <property type="entry name" value="TRANSPOSASE DOMAIN-CONTAINING PROTEIN"/>
    <property type="match status" value="1"/>
</dbReference>
<evidence type="ECO:0000313" key="2">
    <source>
        <dbReference type="Proteomes" id="UP001174136"/>
    </source>
</evidence>
<proteinExistence type="predicted"/>
<keyword evidence="2" id="KW-1185">Reference proteome</keyword>
<reference evidence="1" key="1">
    <citation type="journal article" date="2023" name="Front. Mar. Sci.">
        <title>A new Merluccius polli reference genome to investigate the effects of global change in West African waters.</title>
        <authorList>
            <person name="Mateo J.L."/>
            <person name="Blanco-Fernandez C."/>
            <person name="Garcia-Vazquez E."/>
            <person name="Machado-Schiaffino G."/>
        </authorList>
    </citation>
    <scope>NUCLEOTIDE SEQUENCE</scope>
    <source>
        <strain evidence="1">C29</strain>
        <tissue evidence="1">Fin</tissue>
    </source>
</reference>
<dbReference type="Proteomes" id="UP001174136">
    <property type="component" value="Unassembled WGS sequence"/>
</dbReference>
<comment type="caution">
    <text evidence="1">The sequence shown here is derived from an EMBL/GenBank/DDBJ whole genome shotgun (WGS) entry which is preliminary data.</text>
</comment>
<dbReference type="EMBL" id="JAOPHQ010004488">
    <property type="protein sequence ID" value="KAK0139276.1"/>
    <property type="molecule type" value="Genomic_DNA"/>
</dbReference>
<dbReference type="AlphaFoldDB" id="A0AA47NUP7"/>
<protein>
    <recommendedName>
        <fullName evidence="3">Transposase domain-containing protein</fullName>
    </recommendedName>
</protein>
<gene>
    <name evidence="1" type="ORF">N1851_024092</name>
</gene>
<sequence>MNFLVFLRDEDLPLPKDSRTLLGTPRNIPTEEKCGGQYIYLGITSSVVNILKQNTAFLDNSNSVDLVVSIDGINIFKASPTQLWPIICTFSVFEPFVVAMYYGTSKPDSVNDYLADFLAEYTQLQENKIVVNGKEINVQIKAFVCDAPARAFVKCIKGHTGYYSCERCIVKGEYKNKRVVYLGDYPLRTDVAFANGLYNDHQLGVSPLLNVWINCVTGFPLDYMHLVCLGVVKRLLCFFKKGPPECRLSQGHLHEISTHLVSLSGKLPSEFAPQPRSLTELNWWKATEFRQFVLYTGPVVLKKVLHKDVYDHFLCLTVALSILLDSCERRRVAYMDFAEQLLSYFVAKCEAYIHSSFPGDCRNYQCSLNDICAFPFENHLQVLKRLVRNAKNPICQVTKRLIEQERAGSRPKETGKKSWHFVAENERNGCFLLHNEDFAFVKEKRDGRLLCDIISQNSLESFILCLATPSSLMWGLSETWTEYANTAGFLTCLILNVKWLVCHTVQDMCLCLYFIDLSGKYKKKITSRRNFDCFFYAKGHFNWGPPLKHLEKQLGQYIICFDGAIVRI</sequence>
<accession>A0AA47NUP7</accession>